<evidence type="ECO:0000313" key="2">
    <source>
        <dbReference type="Proteomes" id="UP000240760"/>
    </source>
</evidence>
<dbReference type="Proteomes" id="UP000240760">
    <property type="component" value="Unassembled WGS sequence"/>
</dbReference>
<dbReference type="EMBL" id="KZ679141">
    <property type="protein sequence ID" value="PTB72468.1"/>
    <property type="molecule type" value="Genomic_DNA"/>
</dbReference>
<reference evidence="1 2" key="1">
    <citation type="submission" date="2016-07" db="EMBL/GenBank/DDBJ databases">
        <title>Multiple horizontal gene transfer events from other fungi enriched the ability of initially mycotrophic Trichoderma (Ascomycota) to feed on dead plant biomass.</title>
        <authorList>
            <consortium name="DOE Joint Genome Institute"/>
            <person name="Aerts A."/>
            <person name="Atanasova L."/>
            <person name="Chenthamara K."/>
            <person name="Zhang J."/>
            <person name="Grujic M."/>
            <person name="Henrissat B."/>
            <person name="Kuo A."/>
            <person name="Salamov A."/>
            <person name="Lipzen A."/>
            <person name="Labutti K."/>
            <person name="Barry K."/>
            <person name="Miao Y."/>
            <person name="Rahimi M.J."/>
            <person name="Shen Q."/>
            <person name="Grigoriev I.V."/>
            <person name="Kubicek C.P."/>
            <person name="Druzhinina I.S."/>
        </authorList>
    </citation>
    <scope>NUCLEOTIDE SEQUENCE [LARGE SCALE GENOMIC DNA]</scope>
    <source>
        <strain evidence="1 2">ATCC 18648</strain>
    </source>
</reference>
<evidence type="ECO:0000313" key="1">
    <source>
        <dbReference type="EMBL" id="PTB72468.1"/>
    </source>
</evidence>
<dbReference type="AlphaFoldDB" id="A0A2T4BT44"/>
<sequence length="101" mass="10965">MHVRVRGKQLLLEESHAPEQSPRQYHCCPAVMPGWCAVAHICLLLLLSPVSLTAFSVAPASGQRMAAYYPEALSWVFGRGGAWHRLSADVPGVSTLVRVAV</sequence>
<accession>A0A2T4BT44</accession>
<organism evidence="1 2">
    <name type="scientific">Trichoderma longibrachiatum ATCC 18648</name>
    <dbReference type="NCBI Taxonomy" id="983965"/>
    <lineage>
        <taxon>Eukaryota</taxon>
        <taxon>Fungi</taxon>
        <taxon>Dikarya</taxon>
        <taxon>Ascomycota</taxon>
        <taxon>Pezizomycotina</taxon>
        <taxon>Sordariomycetes</taxon>
        <taxon>Hypocreomycetidae</taxon>
        <taxon>Hypocreales</taxon>
        <taxon>Hypocreaceae</taxon>
        <taxon>Trichoderma</taxon>
    </lineage>
</organism>
<keyword evidence="2" id="KW-1185">Reference proteome</keyword>
<gene>
    <name evidence="1" type="ORF">M440DRAFT_158142</name>
</gene>
<protein>
    <submittedName>
        <fullName evidence="1">Uncharacterized protein</fullName>
    </submittedName>
</protein>
<name>A0A2T4BT44_TRILO</name>
<proteinExistence type="predicted"/>